<reference evidence="4 5" key="1">
    <citation type="submission" date="2019-05" db="EMBL/GenBank/DDBJ databases">
        <title>Another draft genome of Portunus trituberculatus and its Hox gene families provides insights of decapod evolution.</title>
        <authorList>
            <person name="Jeong J.-H."/>
            <person name="Song I."/>
            <person name="Kim S."/>
            <person name="Choi T."/>
            <person name="Kim D."/>
            <person name="Ryu S."/>
            <person name="Kim W."/>
        </authorList>
    </citation>
    <scope>NUCLEOTIDE SEQUENCE [LARGE SCALE GENOMIC DNA]</scope>
    <source>
        <tissue evidence="4">Muscle</tissue>
    </source>
</reference>
<evidence type="ECO:0000256" key="2">
    <source>
        <dbReference type="SAM" id="Phobius"/>
    </source>
</evidence>
<accession>A0A5B7I7W9</accession>
<evidence type="ECO:0000256" key="3">
    <source>
        <dbReference type="SAM" id="SignalP"/>
    </source>
</evidence>
<evidence type="ECO:0000313" key="4">
    <source>
        <dbReference type="EMBL" id="MPC81511.1"/>
    </source>
</evidence>
<feature type="compositionally biased region" description="Basic and acidic residues" evidence="1">
    <location>
        <begin position="132"/>
        <end position="145"/>
    </location>
</feature>
<keyword evidence="5" id="KW-1185">Reference proteome</keyword>
<dbReference type="AlphaFoldDB" id="A0A5B7I7W9"/>
<feature type="transmembrane region" description="Helical" evidence="2">
    <location>
        <begin position="305"/>
        <end position="324"/>
    </location>
</feature>
<sequence length="326" mass="35973">MCRVVSVAVVTFLCISQVTPFPQDIPVPLRDSPRALLSRPYRPQNTHLASLVESFAQNDIGKGYMFDLNLPDTSELDKMPPLPTPPKFNINTFTFNEKNIRTPGDIFSLLADVNDAMNEKSKRTQTSNSAETKTKQKSEASKLESDANEAVTKKSVVSSSSEAKMKQKTEASKVGSESEPLIKIPGVEVVNTFGKKILMATQDFQNLMGVVQRMTKKVEAKLGNKTEPLSFSAPLNTNVSSLVSLLLDSSRLEEIRTAGLTAKTEDEFLDHLTSVLIGEETRGTALTLDPVTIIALLTLGRLTDFSWSFLLFFFLFMAFVLINITL</sequence>
<feature type="chain" id="PRO_5022741215" evidence="3">
    <location>
        <begin position="21"/>
        <end position="326"/>
    </location>
</feature>
<gene>
    <name evidence="4" type="ORF">E2C01_076132</name>
</gene>
<keyword evidence="2" id="KW-0812">Transmembrane</keyword>
<feature type="signal peptide" evidence="3">
    <location>
        <begin position="1"/>
        <end position="20"/>
    </location>
</feature>
<dbReference type="Proteomes" id="UP000324222">
    <property type="component" value="Unassembled WGS sequence"/>
</dbReference>
<evidence type="ECO:0000256" key="1">
    <source>
        <dbReference type="SAM" id="MobiDB-lite"/>
    </source>
</evidence>
<feature type="region of interest" description="Disordered" evidence="1">
    <location>
        <begin position="118"/>
        <end position="172"/>
    </location>
</feature>
<keyword evidence="2" id="KW-1133">Transmembrane helix</keyword>
<keyword evidence="2" id="KW-0472">Membrane</keyword>
<protein>
    <submittedName>
        <fullName evidence="4">Uncharacterized protein</fullName>
    </submittedName>
</protein>
<comment type="caution">
    <text evidence="4">The sequence shown here is derived from an EMBL/GenBank/DDBJ whole genome shotgun (WGS) entry which is preliminary data.</text>
</comment>
<evidence type="ECO:0000313" key="5">
    <source>
        <dbReference type="Proteomes" id="UP000324222"/>
    </source>
</evidence>
<proteinExistence type="predicted"/>
<name>A0A5B7I7W9_PORTR</name>
<keyword evidence="3" id="KW-0732">Signal</keyword>
<dbReference type="EMBL" id="VSRR010057211">
    <property type="protein sequence ID" value="MPC81511.1"/>
    <property type="molecule type" value="Genomic_DNA"/>
</dbReference>
<dbReference type="OrthoDB" id="6373364at2759"/>
<organism evidence="4 5">
    <name type="scientific">Portunus trituberculatus</name>
    <name type="common">Swimming crab</name>
    <name type="synonym">Neptunus trituberculatus</name>
    <dbReference type="NCBI Taxonomy" id="210409"/>
    <lineage>
        <taxon>Eukaryota</taxon>
        <taxon>Metazoa</taxon>
        <taxon>Ecdysozoa</taxon>
        <taxon>Arthropoda</taxon>
        <taxon>Crustacea</taxon>
        <taxon>Multicrustacea</taxon>
        <taxon>Malacostraca</taxon>
        <taxon>Eumalacostraca</taxon>
        <taxon>Eucarida</taxon>
        <taxon>Decapoda</taxon>
        <taxon>Pleocyemata</taxon>
        <taxon>Brachyura</taxon>
        <taxon>Eubrachyura</taxon>
        <taxon>Portunoidea</taxon>
        <taxon>Portunidae</taxon>
        <taxon>Portuninae</taxon>
        <taxon>Portunus</taxon>
    </lineage>
</organism>